<feature type="chain" id="PRO_5045789038" evidence="1">
    <location>
        <begin position="23"/>
        <end position="207"/>
    </location>
</feature>
<feature type="signal peptide" evidence="1">
    <location>
        <begin position="1"/>
        <end position="22"/>
    </location>
</feature>
<comment type="caution">
    <text evidence="2">The sequence shown here is derived from an EMBL/GenBank/DDBJ whole genome shotgun (WGS) entry which is preliminary data.</text>
</comment>
<protein>
    <submittedName>
        <fullName evidence="2">Uncharacterized protein</fullName>
    </submittedName>
</protein>
<evidence type="ECO:0000256" key="1">
    <source>
        <dbReference type="SAM" id="SignalP"/>
    </source>
</evidence>
<evidence type="ECO:0000313" key="2">
    <source>
        <dbReference type="EMBL" id="KAJ3992340.1"/>
    </source>
</evidence>
<keyword evidence="1" id="KW-0732">Signal</keyword>
<gene>
    <name evidence="2" type="ORF">F5050DRAFT_1789249</name>
</gene>
<keyword evidence="3" id="KW-1185">Reference proteome</keyword>
<sequence>MMFSKKLFAACIHLVSFLGVFASPLAAFQKPGSSQSNVGLGRRGESLMPVGITIFNDNQPSKSRYAIVLQGTRAFVRDGNQVLVETLSRKFMHGVKSLKMQVRINIQDQASIASELQSKGGEADGCTWIIEALNYLSIAAFRVGISEEEESEVRTWITSKEKELKITESCGEKIARPATAIRSPVQGHLFDSPTSMFPEDPAWHLGA</sequence>
<dbReference type="Proteomes" id="UP001163828">
    <property type="component" value="Unassembled WGS sequence"/>
</dbReference>
<organism evidence="2 3">
    <name type="scientific">Lentinula boryana</name>
    <dbReference type="NCBI Taxonomy" id="40481"/>
    <lineage>
        <taxon>Eukaryota</taxon>
        <taxon>Fungi</taxon>
        <taxon>Dikarya</taxon>
        <taxon>Basidiomycota</taxon>
        <taxon>Agaricomycotina</taxon>
        <taxon>Agaricomycetes</taxon>
        <taxon>Agaricomycetidae</taxon>
        <taxon>Agaricales</taxon>
        <taxon>Marasmiineae</taxon>
        <taxon>Omphalotaceae</taxon>
        <taxon>Lentinula</taxon>
    </lineage>
</organism>
<proteinExistence type="predicted"/>
<accession>A0ABQ8Q1T2</accession>
<name>A0ABQ8Q1T2_9AGAR</name>
<evidence type="ECO:0000313" key="3">
    <source>
        <dbReference type="Proteomes" id="UP001163828"/>
    </source>
</evidence>
<dbReference type="EMBL" id="MU790868">
    <property type="protein sequence ID" value="KAJ3992340.1"/>
    <property type="molecule type" value="Genomic_DNA"/>
</dbReference>
<reference evidence="2" key="1">
    <citation type="submission" date="2022-08" db="EMBL/GenBank/DDBJ databases">
        <authorList>
            <consortium name="DOE Joint Genome Institute"/>
            <person name="Min B."/>
            <person name="Riley R."/>
            <person name="Sierra-Patev S."/>
            <person name="Naranjo-Ortiz M."/>
            <person name="Looney B."/>
            <person name="Konkel Z."/>
            <person name="Slot J.C."/>
            <person name="Sakamoto Y."/>
            <person name="Steenwyk J.L."/>
            <person name="Rokas A."/>
            <person name="Carro J."/>
            <person name="Camarero S."/>
            <person name="Ferreira P."/>
            <person name="Molpeceres G."/>
            <person name="Ruiz-Duenas F.J."/>
            <person name="Serrano A."/>
            <person name="Henrissat B."/>
            <person name="Drula E."/>
            <person name="Hughes K.W."/>
            <person name="Mata J.L."/>
            <person name="Ishikawa N.K."/>
            <person name="Vargas-Isla R."/>
            <person name="Ushijima S."/>
            <person name="Smith C.A."/>
            <person name="Ahrendt S."/>
            <person name="Andreopoulos W."/>
            <person name="He G."/>
            <person name="Labutti K."/>
            <person name="Lipzen A."/>
            <person name="Ng V."/>
            <person name="Sandor L."/>
            <person name="Barry K."/>
            <person name="Martinez A.T."/>
            <person name="Xiao Y."/>
            <person name="Gibbons J.G."/>
            <person name="Terashima K."/>
            <person name="Hibbett D.S."/>
            <person name="Grigoriev I.V."/>
        </authorList>
    </citation>
    <scope>NUCLEOTIDE SEQUENCE</scope>
    <source>
        <strain evidence="2">TFB10827</strain>
    </source>
</reference>